<protein>
    <recommendedName>
        <fullName evidence="1">FIST domain-containing protein</fullName>
    </recommendedName>
</protein>
<organism evidence="2 3">
    <name type="scientific">Corallococcus llansteffanensis</name>
    <dbReference type="NCBI Taxonomy" id="2316731"/>
    <lineage>
        <taxon>Bacteria</taxon>
        <taxon>Pseudomonadati</taxon>
        <taxon>Myxococcota</taxon>
        <taxon>Myxococcia</taxon>
        <taxon>Myxococcales</taxon>
        <taxon>Cystobacterineae</taxon>
        <taxon>Myxococcaceae</taxon>
        <taxon>Corallococcus</taxon>
    </lineage>
</organism>
<keyword evidence="3" id="KW-1185">Reference proteome</keyword>
<evidence type="ECO:0000313" key="2">
    <source>
        <dbReference type="EMBL" id="RKH55648.1"/>
    </source>
</evidence>
<sequence length="123" mass="12743">MSILVSMRIHVGKSSSSHCDTAAREASQEALRGADDPSFALVLCTDQYDTGCLASSVRRELGDIPWAGCCAAGVFADNELLLQGLVVALFCGRDFRVGVGMGGPVSVDPRGAGRAAVAQAVEK</sequence>
<dbReference type="AlphaFoldDB" id="A0A3A8PH42"/>
<feature type="domain" description="FIST" evidence="1">
    <location>
        <begin position="39"/>
        <end position="119"/>
    </location>
</feature>
<reference evidence="3" key="1">
    <citation type="submission" date="2018-09" db="EMBL/GenBank/DDBJ databases">
        <authorList>
            <person name="Livingstone P.G."/>
            <person name="Whitworth D.E."/>
        </authorList>
    </citation>
    <scope>NUCLEOTIDE SEQUENCE [LARGE SCALE GENOMIC DNA]</scope>
    <source>
        <strain evidence="3">CA051B</strain>
    </source>
</reference>
<dbReference type="Pfam" id="PF08495">
    <property type="entry name" value="FIST"/>
    <property type="match status" value="1"/>
</dbReference>
<name>A0A3A8PH42_9BACT</name>
<gene>
    <name evidence="2" type="ORF">D7V93_22275</name>
</gene>
<comment type="caution">
    <text evidence="2">The sequence shown here is derived from an EMBL/GenBank/DDBJ whole genome shotgun (WGS) entry which is preliminary data.</text>
</comment>
<dbReference type="EMBL" id="RAWB01000243">
    <property type="protein sequence ID" value="RKH55648.1"/>
    <property type="molecule type" value="Genomic_DNA"/>
</dbReference>
<accession>A0A3A8PH42</accession>
<dbReference type="Proteomes" id="UP000272888">
    <property type="component" value="Unassembled WGS sequence"/>
</dbReference>
<evidence type="ECO:0000313" key="3">
    <source>
        <dbReference type="Proteomes" id="UP000272888"/>
    </source>
</evidence>
<evidence type="ECO:0000259" key="1">
    <source>
        <dbReference type="Pfam" id="PF08495"/>
    </source>
</evidence>
<dbReference type="InterPro" id="IPR013702">
    <property type="entry name" value="FIST_domain_N"/>
</dbReference>
<proteinExistence type="predicted"/>
<feature type="non-terminal residue" evidence="2">
    <location>
        <position position="123"/>
    </location>
</feature>